<name>A0A1C6S2A7_9ACTN</name>
<gene>
    <name evidence="10" type="primary">murF</name>
    <name evidence="15" type="ORF">GA0074694_3695</name>
</gene>
<dbReference type="Gene3D" id="3.40.1190.10">
    <property type="entry name" value="Mur-like, catalytic domain"/>
    <property type="match status" value="1"/>
</dbReference>
<feature type="domain" description="Mur ligase N-terminal catalytic" evidence="12">
    <location>
        <begin position="30"/>
        <end position="74"/>
    </location>
</feature>
<dbReference type="SUPFAM" id="SSF63418">
    <property type="entry name" value="MurE/MurF N-terminal domain"/>
    <property type="match status" value="1"/>
</dbReference>
<dbReference type="InterPro" id="IPR004101">
    <property type="entry name" value="Mur_ligase_C"/>
</dbReference>
<dbReference type="EMBL" id="FMHU01000002">
    <property type="protein sequence ID" value="SCL23606.1"/>
    <property type="molecule type" value="Genomic_DNA"/>
</dbReference>
<keyword evidence="9 10" id="KW-0961">Cell wall biogenesis/degradation</keyword>
<dbReference type="GO" id="GO:0008766">
    <property type="term" value="F:UDP-N-acetylmuramoylalanyl-D-glutamyl-2,6-diaminopimelate-D-alanyl-D-alanine ligase activity"/>
    <property type="evidence" value="ECO:0007669"/>
    <property type="project" value="RHEA"/>
</dbReference>
<evidence type="ECO:0000256" key="2">
    <source>
        <dbReference type="ARBA" id="ARBA00022598"/>
    </source>
</evidence>
<dbReference type="GO" id="GO:0009252">
    <property type="term" value="P:peptidoglycan biosynthetic process"/>
    <property type="evidence" value="ECO:0007669"/>
    <property type="project" value="UniProtKB-UniRule"/>
</dbReference>
<dbReference type="HAMAP" id="MF_02019">
    <property type="entry name" value="MurF"/>
    <property type="match status" value="1"/>
</dbReference>
<evidence type="ECO:0000256" key="4">
    <source>
        <dbReference type="ARBA" id="ARBA00022741"/>
    </source>
</evidence>
<dbReference type="InterPro" id="IPR005863">
    <property type="entry name" value="UDP-N-AcMur_synth"/>
</dbReference>
<dbReference type="InterPro" id="IPR013221">
    <property type="entry name" value="Mur_ligase_cen"/>
</dbReference>
<dbReference type="UniPathway" id="UPA00219"/>
<evidence type="ECO:0000313" key="16">
    <source>
        <dbReference type="Proteomes" id="UP000198906"/>
    </source>
</evidence>
<dbReference type="Pfam" id="PF02875">
    <property type="entry name" value="Mur_ligase_C"/>
    <property type="match status" value="1"/>
</dbReference>
<keyword evidence="4 10" id="KW-0547">Nucleotide-binding</keyword>
<keyword evidence="6 10" id="KW-0133">Cell shape</keyword>
<dbReference type="Proteomes" id="UP000198906">
    <property type="component" value="Unassembled WGS sequence"/>
</dbReference>
<dbReference type="RefSeq" id="WP_091459906.1">
    <property type="nucleotide sequence ID" value="NZ_FMHU01000002.1"/>
</dbReference>
<feature type="binding site" evidence="10">
    <location>
        <begin position="110"/>
        <end position="116"/>
    </location>
    <ligand>
        <name>ATP</name>
        <dbReference type="ChEBI" id="CHEBI:30616"/>
    </ligand>
</feature>
<dbReference type="InterPro" id="IPR036615">
    <property type="entry name" value="Mur_ligase_C_dom_sf"/>
</dbReference>
<organism evidence="15 16">
    <name type="scientific">Micromonospora inyonensis</name>
    <dbReference type="NCBI Taxonomy" id="47866"/>
    <lineage>
        <taxon>Bacteria</taxon>
        <taxon>Bacillati</taxon>
        <taxon>Actinomycetota</taxon>
        <taxon>Actinomycetes</taxon>
        <taxon>Micromonosporales</taxon>
        <taxon>Micromonosporaceae</taxon>
        <taxon>Micromonospora</taxon>
    </lineage>
</organism>
<comment type="similarity">
    <text evidence="10">Belongs to the MurCDEF family. MurF subfamily.</text>
</comment>
<keyword evidence="7 10" id="KW-0573">Peptidoglycan synthesis</keyword>
<dbReference type="SUPFAM" id="SSF53244">
    <property type="entry name" value="MurD-like peptide ligases, peptide-binding domain"/>
    <property type="match status" value="1"/>
</dbReference>
<evidence type="ECO:0000259" key="13">
    <source>
        <dbReference type="Pfam" id="PF02875"/>
    </source>
</evidence>
<evidence type="ECO:0000259" key="14">
    <source>
        <dbReference type="Pfam" id="PF08245"/>
    </source>
</evidence>
<evidence type="ECO:0000256" key="10">
    <source>
        <dbReference type="HAMAP-Rule" id="MF_02019"/>
    </source>
</evidence>
<keyword evidence="3 10" id="KW-0132">Cell division</keyword>
<dbReference type="GO" id="GO:0047480">
    <property type="term" value="F:UDP-N-acetylmuramoyl-tripeptide-D-alanyl-D-alanine ligase activity"/>
    <property type="evidence" value="ECO:0007669"/>
    <property type="project" value="UniProtKB-UniRule"/>
</dbReference>
<dbReference type="Gene3D" id="3.90.190.20">
    <property type="entry name" value="Mur ligase, C-terminal domain"/>
    <property type="match status" value="1"/>
</dbReference>
<evidence type="ECO:0000259" key="12">
    <source>
        <dbReference type="Pfam" id="PF01225"/>
    </source>
</evidence>
<evidence type="ECO:0000256" key="8">
    <source>
        <dbReference type="ARBA" id="ARBA00023306"/>
    </source>
</evidence>
<dbReference type="GO" id="GO:0008360">
    <property type="term" value="P:regulation of cell shape"/>
    <property type="evidence" value="ECO:0007669"/>
    <property type="project" value="UniProtKB-KW"/>
</dbReference>
<keyword evidence="16" id="KW-1185">Reference proteome</keyword>
<dbReference type="GO" id="GO:0005737">
    <property type="term" value="C:cytoplasm"/>
    <property type="evidence" value="ECO:0007669"/>
    <property type="project" value="UniProtKB-SubCell"/>
</dbReference>
<comment type="pathway">
    <text evidence="10 11">Cell wall biogenesis; peptidoglycan biosynthesis.</text>
</comment>
<dbReference type="Pfam" id="PF01225">
    <property type="entry name" value="Mur_ligase"/>
    <property type="match status" value="1"/>
</dbReference>
<dbReference type="PANTHER" id="PTHR43024">
    <property type="entry name" value="UDP-N-ACETYLMURAMOYL-TRIPEPTIDE--D-ALANYL-D-ALANINE LIGASE"/>
    <property type="match status" value="1"/>
</dbReference>
<dbReference type="InterPro" id="IPR000713">
    <property type="entry name" value="Mur_ligase_N"/>
</dbReference>
<comment type="function">
    <text evidence="10 11">Involved in cell wall formation. Catalyzes the final step in the synthesis of UDP-N-acetylmuramoyl-pentapeptide, the precursor of murein.</text>
</comment>
<dbReference type="GO" id="GO:0005524">
    <property type="term" value="F:ATP binding"/>
    <property type="evidence" value="ECO:0007669"/>
    <property type="project" value="UniProtKB-UniRule"/>
</dbReference>
<dbReference type="InterPro" id="IPR051046">
    <property type="entry name" value="MurCDEF_CellWall_CoF430Synth"/>
</dbReference>
<keyword evidence="2 10" id="KW-0436">Ligase</keyword>
<dbReference type="Pfam" id="PF08245">
    <property type="entry name" value="Mur_ligase_M"/>
    <property type="match status" value="1"/>
</dbReference>
<keyword evidence="1 10" id="KW-0963">Cytoplasm</keyword>
<dbReference type="GO" id="GO:0051301">
    <property type="term" value="P:cell division"/>
    <property type="evidence" value="ECO:0007669"/>
    <property type="project" value="UniProtKB-KW"/>
</dbReference>
<dbReference type="STRING" id="47866.GA0074694_3695"/>
<evidence type="ECO:0000256" key="3">
    <source>
        <dbReference type="ARBA" id="ARBA00022618"/>
    </source>
</evidence>
<evidence type="ECO:0000256" key="6">
    <source>
        <dbReference type="ARBA" id="ARBA00022960"/>
    </source>
</evidence>
<dbReference type="NCBIfam" id="TIGR01143">
    <property type="entry name" value="murF"/>
    <property type="match status" value="1"/>
</dbReference>
<comment type="subcellular location">
    <subcellularLocation>
        <location evidence="10 11">Cytoplasm</location>
    </subcellularLocation>
</comment>
<dbReference type="AlphaFoldDB" id="A0A1C6S2A7"/>
<evidence type="ECO:0000256" key="9">
    <source>
        <dbReference type="ARBA" id="ARBA00023316"/>
    </source>
</evidence>
<evidence type="ECO:0000313" key="15">
    <source>
        <dbReference type="EMBL" id="SCL23606.1"/>
    </source>
</evidence>
<dbReference type="SUPFAM" id="SSF53623">
    <property type="entry name" value="MurD-like peptide ligases, catalytic domain"/>
    <property type="match status" value="1"/>
</dbReference>
<comment type="catalytic activity">
    <reaction evidence="10 11">
        <text>D-alanyl-D-alanine + UDP-N-acetyl-alpha-D-muramoyl-L-alanyl-gamma-D-glutamyl-meso-2,6-diaminopimelate + ATP = UDP-N-acetyl-alpha-D-muramoyl-L-alanyl-gamma-D-glutamyl-meso-2,6-diaminopimeloyl-D-alanyl-D-alanine + ADP + phosphate + H(+)</text>
        <dbReference type="Rhea" id="RHEA:28374"/>
        <dbReference type="ChEBI" id="CHEBI:15378"/>
        <dbReference type="ChEBI" id="CHEBI:30616"/>
        <dbReference type="ChEBI" id="CHEBI:43474"/>
        <dbReference type="ChEBI" id="CHEBI:57822"/>
        <dbReference type="ChEBI" id="CHEBI:61386"/>
        <dbReference type="ChEBI" id="CHEBI:83905"/>
        <dbReference type="ChEBI" id="CHEBI:456216"/>
        <dbReference type="EC" id="6.3.2.10"/>
    </reaction>
</comment>
<proteinExistence type="inferred from homology"/>
<feature type="domain" description="Mur ligase central" evidence="14">
    <location>
        <begin position="108"/>
        <end position="295"/>
    </location>
</feature>
<evidence type="ECO:0000256" key="1">
    <source>
        <dbReference type="ARBA" id="ARBA00022490"/>
    </source>
</evidence>
<evidence type="ECO:0000256" key="5">
    <source>
        <dbReference type="ARBA" id="ARBA00022840"/>
    </source>
</evidence>
<reference evidence="16" key="1">
    <citation type="submission" date="2016-06" db="EMBL/GenBank/DDBJ databases">
        <authorList>
            <person name="Varghese N."/>
        </authorList>
    </citation>
    <scope>NUCLEOTIDE SEQUENCE [LARGE SCALE GENOMIC DNA]</scope>
    <source>
        <strain evidence="16">DSM 46123</strain>
    </source>
</reference>
<dbReference type="PANTHER" id="PTHR43024:SF1">
    <property type="entry name" value="UDP-N-ACETYLMURAMOYL-TRIPEPTIDE--D-ALANYL-D-ALANINE LIGASE"/>
    <property type="match status" value="1"/>
</dbReference>
<dbReference type="GO" id="GO:0071555">
    <property type="term" value="P:cell wall organization"/>
    <property type="evidence" value="ECO:0007669"/>
    <property type="project" value="UniProtKB-KW"/>
</dbReference>
<keyword evidence="8 10" id="KW-0131">Cell cycle</keyword>
<keyword evidence="5 10" id="KW-0067">ATP-binding</keyword>
<dbReference type="Gene3D" id="3.40.1390.10">
    <property type="entry name" value="MurE/MurF, N-terminal domain"/>
    <property type="match status" value="1"/>
</dbReference>
<accession>A0A1C6S2A7</accession>
<evidence type="ECO:0000256" key="11">
    <source>
        <dbReference type="RuleBase" id="RU004136"/>
    </source>
</evidence>
<dbReference type="InterPro" id="IPR035911">
    <property type="entry name" value="MurE/MurF_N"/>
</dbReference>
<sequence length="465" mass="48112">MITLTLAELAAAVDGRLVGADPTATVTGAVEFDSRKVPPGGLFVAFDGEKVDGHDYAARAVADGAVAVLGTREVPGVPMVLVADALAALGRLARAVVDRLPELTVIGITGSSGKTTTKDLIAQLTARLGPTVAPPGSFNNELGHPYTALQAGPDTRFLVLEKGARGVGHVRYLCDVVPPRISVVLNVGVAHIGEFGSRETIAMAKGELVEALPVDGLAVLNADDPLVAAMATRTRGRVVRYGEAVDADVRATDVTLDDRGRPSYTLVTPEGAVPVRLGLTGRHQISNSLAAAAVARELGMPLADLAEALGGLGLVSTRRMDVFDRPDGVTVIDDSYNANPASMAVALRALAGMRRDGRTIAVLGYMAELGLFEVDGHREVGRLAAELGVDRLLVVGEAAAPIQAGATAVGNWGGESVLLTDQAAAVEVLRSELRPGDVVLVKGSRYRTWEVVDALRVDTGGGDAA</sequence>
<feature type="domain" description="Mur ligase C-terminal" evidence="13">
    <location>
        <begin position="318"/>
        <end position="445"/>
    </location>
</feature>
<evidence type="ECO:0000256" key="7">
    <source>
        <dbReference type="ARBA" id="ARBA00022984"/>
    </source>
</evidence>
<dbReference type="EC" id="6.3.2.10" evidence="10 11"/>
<dbReference type="InterPro" id="IPR036565">
    <property type="entry name" value="Mur-like_cat_sf"/>
</dbReference>
<protein>
    <recommendedName>
        <fullName evidence="10 11">UDP-N-acetylmuramoyl-tripeptide--D-alanyl-D-alanine ligase</fullName>
        <ecNumber evidence="10 11">6.3.2.10</ecNumber>
    </recommendedName>
    <alternativeName>
        <fullName evidence="10">D-alanyl-D-alanine-adding enzyme</fullName>
    </alternativeName>
</protein>